<dbReference type="Proteomes" id="UP000289857">
    <property type="component" value="Unassembled WGS sequence"/>
</dbReference>
<protein>
    <submittedName>
        <fullName evidence="2">T9SS sorting signal type C domain-containing protein</fullName>
    </submittedName>
</protein>
<evidence type="ECO:0000313" key="2">
    <source>
        <dbReference type="EMBL" id="RXR22138.1"/>
    </source>
</evidence>
<dbReference type="SUPFAM" id="SSF89260">
    <property type="entry name" value="Collagen-binding domain"/>
    <property type="match status" value="1"/>
</dbReference>
<proteinExistence type="predicted"/>
<dbReference type="Pfam" id="PF23759">
    <property type="entry name" value="GBD_T9SS_assoc"/>
    <property type="match status" value="2"/>
</dbReference>
<dbReference type="EMBL" id="SBKN01000005">
    <property type="protein sequence ID" value="RXR22138.1"/>
    <property type="molecule type" value="Genomic_DNA"/>
</dbReference>
<dbReference type="OrthoDB" id="1652165at2"/>
<gene>
    <name evidence="2" type="ORF">EQG61_09045</name>
</gene>
<evidence type="ECO:0000259" key="1">
    <source>
        <dbReference type="Pfam" id="PF23759"/>
    </source>
</evidence>
<keyword evidence="3" id="KW-1185">Reference proteome</keyword>
<reference evidence="3" key="1">
    <citation type="submission" date="2019-01" db="EMBL/GenBank/DDBJ databases">
        <title>Cytophagaceae bacterium strain CAR-16.</title>
        <authorList>
            <person name="Chen W.-M."/>
        </authorList>
    </citation>
    <scope>NUCLEOTIDE SEQUENCE [LARGE SCALE GENOMIC DNA]</scope>
    <source>
        <strain evidence="3">WWJ-16</strain>
    </source>
</reference>
<evidence type="ECO:0000313" key="3">
    <source>
        <dbReference type="Proteomes" id="UP000289857"/>
    </source>
</evidence>
<organism evidence="2 3">
    <name type="scientific">Flavobacterium stagni</name>
    <dbReference type="NCBI Taxonomy" id="2506421"/>
    <lineage>
        <taxon>Bacteria</taxon>
        <taxon>Pseudomonadati</taxon>
        <taxon>Bacteroidota</taxon>
        <taxon>Flavobacteriia</taxon>
        <taxon>Flavobacteriales</taxon>
        <taxon>Flavobacteriaceae</taxon>
        <taxon>Flavobacterium</taxon>
    </lineage>
</organism>
<dbReference type="Gene3D" id="2.60.120.380">
    <property type="match status" value="2"/>
</dbReference>
<sequence>MKKFQNPKSKTSNLKDMKKELLHPWNRIFFFFLLLTAVVSKAQTTCATAQTLYINGPCVSGTVSDNTQNTPNYSTCPGTFRRERWYSFTVSGSTQTITISATASNRNLALMLISSTSSCTGLTQIACANATDTDSAHSESITQSLTPGIYYVKVLNVGSNNNMNLTNLCITGPTPTNITCATATNLPCGTSALPGSTYGTTGATNHNTGCTMSNNGVWYSFVGDGQETTISTTAITGFNHEMAIVSGSCGSLTNIACQDLAVAGGTETYIFNTTSGVNYYVYVASNAIGSTTGAFTISRTCAPIYNPCSTITNITSCGVANSGTISAGNGIYATSACGNTTAGRELIYSFTPTTSGYYSINQTSSFSTINYGFKTASGGCNTTGLTCIGAYNGAATSGYFSLIAGTQYYFILDTNSTTGGSVNFTVNCPPSAPANDECAGAIALTVNSTCTFSNYTLVSATNSAVAAPSCGNYMGGDIWYRVVVPSSGIISIDTQTGTLSNLGMALYTGSCGTLNLHSCDDDSSSNGAMPYLYATGLAAGTTVYIRIWDEGNNEAGTFGICVSTPPVPGNDNCSGATTINVNPTINCTFSVDSTTAGATLSSAGCSGTADDDVWFRFVAKEDSHIVTVTPTTLGNAVFQVYSGTCASLTSLACINNTTASTPETTTLTGLTIGATYYIRVYSFSSGSSQGDFNICVATPCILGNGIGTNSNGCVAAVVGAQGSGGVDPAPVTGCGTSTCSTLEANYTALGTTTNYTVQNIAYQPPYQFGCLANSISVYVDDVWSNNISLPFNFCYYGNNYNQVIIGSNGTVSFDTVNNTPGGYSQWSFNTNLPSNAMFLNTIFGVYHDIDPSKGGEVGWELITLPSGCRAMVIGWKDVPMYSTTCNNLLYTGMIVLYENSNIIDVYVKEKNTCASWNSGNALIGIQNATGTAAVVAPNRNSLSADWNTMDEAWRFTPSGASISTITWYEGVGTSGPVVGTTNTINVCPVATTTYTAKVTYTFCNGAVLEVTDDTTVSVLDRKTWNGSVSTDWYDQNNWSPDNAIPTLDDCVMVPVTPNNPLISETESFAEAKNLIVYNGAALTIDANNSLTVKNTITIEPSATFTVENGGSLVQIDNVANTGNVNYKRNVSIRGYDYVYWSSPVANFNVSNIGAPTTSSYIWKWNPTIANTNGGQGNWEFALGNTMTLGRGYIVRGPNSFGNAVPLSLSTTFTGVPNNGNISYTIARGSDINTAYHTGTNGSEITNYSDNWNLVGNPYPSAIRASQFLFNNRSKILGNIKVWTHGNLPSAIASPFYNTYQYNYNPSDYLTYNFTGTSCCPAMSDDYFIGAGQGFFVQMIDGPAATNTLLFDNSLRNHTYANTTFYRTSSNINAEIANVNLERHRFWLDLVNSNMVSDRTLVGYVQTATNGNDNFFDSNTMVSGNMAIFTMIGTEKFQIQGRSLPFNINDEVAVGVHIPSTGFYNIALAAVDGMFQNQAIYIKDKDLNIIHDLRVGPYRFYGNAGTRLNRFIIIYNTQPSTTLKMNVNDELYVIAKENIEVQNTLQSIEEITVFDTLGRTLGRFEGIKENEFTINSIPRNNQPLIVQVKLANGDYKTEKIIY</sequence>
<accession>A0A4Q1K8I7</accession>
<name>A0A4Q1K8I7_9FLAO</name>
<dbReference type="NCBIfam" id="NF033708">
    <property type="entry name" value="T9SS_Cterm_ChiA"/>
    <property type="match status" value="1"/>
</dbReference>
<feature type="domain" description="T9SS-like galactose binding" evidence="1">
    <location>
        <begin position="570"/>
        <end position="694"/>
    </location>
</feature>
<comment type="caution">
    <text evidence="2">The sequence shown here is derived from an EMBL/GenBank/DDBJ whole genome shotgun (WGS) entry which is preliminary data.</text>
</comment>
<dbReference type="InterPro" id="IPR056600">
    <property type="entry name" value="GBD_T9SS_assoc"/>
</dbReference>
<feature type="domain" description="T9SS-like galactose binding" evidence="1">
    <location>
        <begin position="434"/>
        <end position="550"/>
    </location>
</feature>